<dbReference type="SUPFAM" id="SSF53474">
    <property type="entry name" value="alpha/beta-Hydrolases"/>
    <property type="match status" value="1"/>
</dbReference>
<dbReference type="PANTHER" id="PTHR47759:SF2">
    <property type="entry name" value="TRIGLYCERIDE LIPASE"/>
    <property type="match status" value="1"/>
</dbReference>
<proteinExistence type="predicted"/>
<dbReference type="InterPro" id="IPR002921">
    <property type="entry name" value="Fungal_lipase-type"/>
</dbReference>
<evidence type="ECO:0000313" key="3">
    <source>
        <dbReference type="Proteomes" id="UP000265515"/>
    </source>
</evidence>
<evidence type="ECO:0000259" key="1">
    <source>
        <dbReference type="Pfam" id="PF01764"/>
    </source>
</evidence>
<dbReference type="GO" id="GO:0006629">
    <property type="term" value="P:lipid metabolic process"/>
    <property type="evidence" value="ECO:0007669"/>
    <property type="project" value="InterPro"/>
</dbReference>
<reference evidence="2 3" key="1">
    <citation type="journal article" date="2018" name="Cell">
        <title>The Chara Genome: Secondary Complexity and Implications for Plant Terrestrialization.</title>
        <authorList>
            <person name="Nishiyama T."/>
            <person name="Sakayama H."/>
            <person name="Vries J.D."/>
            <person name="Buschmann H."/>
            <person name="Saint-Marcoux D."/>
            <person name="Ullrich K.K."/>
            <person name="Haas F.B."/>
            <person name="Vanderstraeten L."/>
            <person name="Becker D."/>
            <person name="Lang D."/>
            <person name="Vosolsobe S."/>
            <person name="Rombauts S."/>
            <person name="Wilhelmsson P.K.I."/>
            <person name="Janitza P."/>
            <person name="Kern R."/>
            <person name="Heyl A."/>
            <person name="Rumpler F."/>
            <person name="Villalobos L.I.A.C."/>
            <person name="Clay J.M."/>
            <person name="Skokan R."/>
            <person name="Toyoda A."/>
            <person name="Suzuki Y."/>
            <person name="Kagoshima H."/>
            <person name="Schijlen E."/>
            <person name="Tajeshwar N."/>
            <person name="Catarino B."/>
            <person name="Hetherington A.J."/>
            <person name="Saltykova A."/>
            <person name="Bonnot C."/>
            <person name="Breuninger H."/>
            <person name="Symeonidi A."/>
            <person name="Radhakrishnan G.V."/>
            <person name="Van Nieuwerburgh F."/>
            <person name="Deforce D."/>
            <person name="Chang C."/>
            <person name="Karol K.G."/>
            <person name="Hedrich R."/>
            <person name="Ulvskov P."/>
            <person name="Glockner G."/>
            <person name="Delwiche C.F."/>
            <person name="Petrasek J."/>
            <person name="Van de Peer Y."/>
            <person name="Friml J."/>
            <person name="Beilby M."/>
            <person name="Dolan L."/>
            <person name="Kohara Y."/>
            <person name="Sugano S."/>
            <person name="Fujiyama A."/>
            <person name="Delaux P.-M."/>
            <person name="Quint M."/>
            <person name="TheiBen G."/>
            <person name="Hagemann M."/>
            <person name="Harholt J."/>
            <person name="Dunand C."/>
            <person name="Zachgo S."/>
            <person name="Langdale J."/>
            <person name="Maumus F."/>
            <person name="Straeten D.V.D."/>
            <person name="Gould S.B."/>
            <person name="Rensing S.A."/>
        </authorList>
    </citation>
    <scope>NUCLEOTIDE SEQUENCE [LARGE SCALE GENOMIC DNA]</scope>
    <source>
        <strain evidence="2 3">S276</strain>
    </source>
</reference>
<dbReference type="STRING" id="69332.A0A388K1F1"/>
<dbReference type="Gene3D" id="3.40.50.1820">
    <property type="entry name" value="alpha/beta hydrolase"/>
    <property type="match status" value="1"/>
</dbReference>
<comment type="caution">
    <text evidence="2">The sequence shown here is derived from an EMBL/GenBank/DDBJ whole genome shotgun (WGS) entry which is preliminary data.</text>
</comment>
<organism evidence="2 3">
    <name type="scientific">Chara braunii</name>
    <name type="common">Braun's stonewort</name>
    <dbReference type="NCBI Taxonomy" id="69332"/>
    <lineage>
        <taxon>Eukaryota</taxon>
        <taxon>Viridiplantae</taxon>
        <taxon>Streptophyta</taxon>
        <taxon>Charophyceae</taxon>
        <taxon>Charales</taxon>
        <taxon>Characeae</taxon>
        <taxon>Chara</taxon>
    </lineage>
</organism>
<dbReference type="Pfam" id="PF01764">
    <property type="entry name" value="Lipase_3"/>
    <property type="match status" value="1"/>
</dbReference>
<dbReference type="OrthoDB" id="430884at2759"/>
<gene>
    <name evidence="2" type="ORF">CBR_g39655</name>
</gene>
<keyword evidence="3" id="KW-1185">Reference proteome</keyword>
<dbReference type="Gramene" id="GBG63874">
    <property type="protein sequence ID" value="GBG63874"/>
    <property type="gene ID" value="CBR_g39655"/>
</dbReference>
<dbReference type="AlphaFoldDB" id="A0A388K1F1"/>
<dbReference type="PANTHER" id="PTHR47759">
    <property type="entry name" value="OS04G0509100 PROTEIN"/>
    <property type="match status" value="1"/>
</dbReference>
<dbReference type="EMBL" id="BFEA01000043">
    <property type="protein sequence ID" value="GBG63874.1"/>
    <property type="molecule type" value="Genomic_DNA"/>
</dbReference>
<dbReference type="InterPro" id="IPR029058">
    <property type="entry name" value="AB_hydrolase_fold"/>
</dbReference>
<name>A0A388K1F1_CHABU</name>
<sequence>MDNEIMVHGGFLNAYMSIQRPLFSVLKGIISQSARNGEEGERSNERGAAEKQWHVYSTGHSLGGALATIFAMDIWRIINPNDGICNIPRLMGYRHVERPMYLGSRMLDEGEGRELLNPIKTFDEIYETSAAEETPTTLQRPNLLFIQYQREATFLRKIIEAEISLLEAIEDGSFITHHMEDFYFVSLLKDVQRMMAAQQQITQGLQQDPVARLIKKRGGP</sequence>
<feature type="domain" description="Fungal lipase-type" evidence="1">
    <location>
        <begin position="4"/>
        <end position="75"/>
    </location>
</feature>
<dbReference type="Proteomes" id="UP000265515">
    <property type="component" value="Unassembled WGS sequence"/>
</dbReference>
<accession>A0A388K1F1</accession>
<evidence type="ECO:0000313" key="2">
    <source>
        <dbReference type="EMBL" id="GBG63874.1"/>
    </source>
</evidence>
<dbReference type="OMA" id="HTEINIF"/>
<protein>
    <recommendedName>
        <fullName evidence="1">Fungal lipase-type domain-containing protein</fullName>
    </recommendedName>
</protein>